<proteinExistence type="predicted"/>
<reference evidence="2 3" key="1">
    <citation type="submission" date="2017-01" db="EMBL/GenBank/DDBJ databases">
        <title>Planococcus faecalis genome complete sequence.</title>
        <authorList>
            <person name="Lee P.C."/>
        </authorList>
    </citation>
    <scope>NUCLEOTIDE SEQUENCE [LARGE SCALE GENOMIC DNA]</scope>
    <source>
        <strain evidence="2 3">AJ003</strain>
    </source>
</reference>
<name>A0ABM6IVZ3_9BACL</name>
<keyword evidence="1" id="KW-1133">Transmembrane helix</keyword>
<feature type="transmembrane region" description="Helical" evidence="1">
    <location>
        <begin position="7"/>
        <end position="27"/>
    </location>
</feature>
<gene>
    <name evidence="2" type="ORF">AJGP001_16190</name>
</gene>
<keyword evidence="1" id="KW-0472">Membrane</keyword>
<evidence type="ECO:0008006" key="4">
    <source>
        <dbReference type="Google" id="ProtNLM"/>
    </source>
</evidence>
<dbReference type="Proteomes" id="UP000189661">
    <property type="component" value="Chromosome"/>
</dbReference>
<keyword evidence="3" id="KW-1185">Reference proteome</keyword>
<dbReference type="RefSeq" id="WP_071152798.1">
    <property type="nucleotide sequence ID" value="NZ_CP019401.1"/>
</dbReference>
<accession>A0ABM6IVZ3</accession>
<evidence type="ECO:0000313" key="3">
    <source>
        <dbReference type="Proteomes" id="UP000189661"/>
    </source>
</evidence>
<organism evidence="2 3">
    <name type="scientific">Planococcus faecalis</name>
    <dbReference type="NCBI Taxonomy" id="1598147"/>
    <lineage>
        <taxon>Bacteria</taxon>
        <taxon>Bacillati</taxon>
        <taxon>Bacillota</taxon>
        <taxon>Bacilli</taxon>
        <taxon>Bacillales</taxon>
        <taxon>Caryophanaceae</taxon>
        <taxon>Planococcus</taxon>
    </lineage>
</organism>
<sequence length="125" mass="14482">MFIKKRTLIILTTLILIVNGVLIYSLYFSKPRNSLELYQAIAFANDFEQTQNLNLAGYEDNFKKEDFDYIKSEKSIANSISQMTLFAYDEKTYVITTSPGTRKLKILAVEELPKDIRDYFSEGLE</sequence>
<evidence type="ECO:0000256" key="1">
    <source>
        <dbReference type="SAM" id="Phobius"/>
    </source>
</evidence>
<dbReference type="EMBL" id="CP019401">
    <property type="protein sequence ID" value="AQU80732.1"/>
    <property type="molecule type" value="Genomic_DNA"/>
</dbReference>
<evidence type="ECO:0000313" key="2">
    <source>
        <dbReference type="EMBL" id="AQU80732.1"/>
    </source>
</evidence>
<keyword evidence="1" id="KW-0812">Transmembrane</keyword>
<protein>
    <recommendedName>
        <fullName evidence="4">DUF3139 domain-containing protein</fullName>
    </recommendedName>
</protein>